<reference evidence="11" key="1">
    <citation type="submission" date="2023-02" db="EMBL/GenBank/DDBJ databases">
        <title>Genome sequence of Hyphococcus flavus.</title>
        <authorList>
            <person name="Rong J.-C."/>
            <person name="Zhao Q."/>
            <person name="Yi M."/>
            <person name="Wu J.-Y."/>
        </authorList>
    </citation>
    <scope>NUCLEOTIDE SEQUENCE</scope>
    <source>
        <strain evidence="11">MCCC 1K03223</strain>
    </source>
</reference>
<dbReference type="Proteomes" id="UP001214043">
    <property type="component" value="Chromosome"/>
</dbReference>
<dbReference type="GO" id="GO:0006817">
    <property type="term" value="P:phosphate ion transport"/>
    <property type="evidence" value="ECO:0007669"/>
    <property type="project" value="UniProtKB-KW"/>
</dbReference>
<dbReference type="KEGG" id="hfl:PUV54_05230"/>
<evidence type="ECO:0000256" key="8">
    <source>
        <dbReference type="PIRNR" id="PIRNR003107"/>
    </source>
</evidence>
<feature type="domain" description="PhoU" evidence="10">
    <location>
        <begin position="20"/>
        <end position="108"/>
    </location>
</feature>
<name>A0AAE9ZDL4_9PROT</name>
<feature type="domain" description="PhoU" evidence="10">
    <location>
        <begin position="123"/>
        <end position="207"/>
    </location>
</feature>
<dbReference type="PANTHER" id="PTHR42930">
    <property type="entry name" value="PHOSPHATE-SPECIFIC TRANSPORT SYSTEM ACCESSORY PROTEIN PHOU"/>
    <property type="match status" value="1"/>
</dbReference>
<dbReference type="FunFam" id="1.20.58.220:FF:000004">
    <property type="entry name" value="Phosphate-specific transport system accessory protein PhoU"/>
    <property type="match status" value="1"/>
</dbReference>
<comment type="function">
    <text evidence="7 8">Plays a role in the regulation of phosphate uptake.</text>
</comment>
<feature type="region of interest" description="Disordered" evidence="9">
    <location>
        <begin position="219"/>
        <end position="243"/>
    </location>
</feature>
<keyword evidence="6 8" id="KW-0592">Phosphate transport</keyword>
<dbReference type="PIRSF" id="PIRSF003107">
    <property type="entry name" value="PhoU"/>
    <property type="match status" value="1"/>
</dbReference>
<comment type="subunit">
    <text evidence="3 8">Homodimer.</text>
</comment>
<organism evidence="11 12">
    <name type="scientific">Hyphococcus flavus</name>
    <dbReference type="NCBI Taxonomy" id="1866326"/>
    <lineage>
        <taxon>Bacteria</taxon>
        <taxon>Pseudomonadati</taxon>
        <taxon>Pseudomonadota</taxon>
        <taxon>Alphaproteobacteria</taxon>
        <taxon>Parvularculales</taxon>
        <taxon>Parvularculaceae</taxon>
        <taxon>Hyphococcus</taxon>
    </lineage>
</organism>
<evidence type="ECO:0000256" key="2">
    <source>
        <dbReference type="ARBA" id="ARBA00008107"/>
    </source>
</evidence>
<dbReference type="SUPFAM" id="SSF109755">
    <property type="entry name" value="PhoU-like"/>
    <property type="match status" value="1"/>
</dbReference>
<protein>
    <recommendedName>
        <fullName evidence="8">Phosphate-specific transport system accessory protein PhoU</fullName>
    </recommendedName>
</protein>
<dbReference type="RefSeq" id="WP_274494527.1">
    <property type="nucleotide sequence ID" value="NZ_CP118166.1"/>
</dbReference>
<dbReference type="AlphaFoldDB" id="A0AAE9ZDL4"/>
<keyword evidence="12" id="KW-1185">Reference proteome</keyword>
<dbReference type="GO" id="GO:0030643">
    <property type="term" value="P:intracellular phosphate ion homeostasis"/>
    <property type="evidence" value="ECO:0007669"/>
    <property type="project" value="InterPro"/>
</dbReference>
<dbReference type="EMBL" id="CP118166">
    <property type="protein sequence ID" value="WDI32596.1"/>
    <property type="molecule type" value="Genomic_DNA"/>
</dbReference>
<accession>A0AAE9ZDL4</accession>
<evidence type="ECO:0000313" key="11">
    <source>
        <dbReference type="EMBL" id="WDI32596.1"/>
    </source>
</evidence>
<evidence type="ECO:0000256" key="1">
    <source>
        <dbReference type="ARBA" id="ARBA00004496"/>
    </source>
</evidence>
<evidence type="ECO:0000256" key="9">
    <source>
        <dbReference type="SAM" id="MobiDB-lite"/>
    </source>
</evidence>
<dbReference type="NCBIfam" id="TIGR02135">
    <property type="entry name" value="phoU_full"/>
    <property type="match status" value="1"/>
</dbReference>
<evidence type="ECO:0000259" key="10">
    <source>
        <dbReference type="Pfam" id="PF01895"/>
    </source>
</evidence>
<evidence type="ECO:0000256" key="5">
    <source>
        <dbReference type="ARBA" id="ARBA00022490"/>
    </source>
</evidence>
<dbReference type="Pfam" id="PF01895">
    <property type="entry name" value="PhoU"/>
    <property type="match status" value="2"/>
</dbReference>
<evidence type="ECO:0000256" key="3">
    <source>
        <dbReference type="ARBA" id="ARBA00011738"/>
    </source>
</evidence>
<dbReference type="GO" id="GO:0005737">
    <property type="term" value="C:cytoplasm"/>
    <property type="evidence" value="ECO:0007669"/>
    <property type="project" value="UniProtKB-SubCell"/>
</dbReference>
<comment type="subcellular location">
    <subcellularLocation>
        <location evidence="1 8">Cytoplasm</location>
    </subcellularLocation>
</comment>
<comment type="similarity">
    <text evidence="2 8">Belongs to the PhoU family.</text>
</comment>
<evidence type="ECO:0000313" key="12">
    <source>
        <dbReference type="Proteomes" id="UP001214043"/>
    </source>
</evidence>
<dbReference type="InterPro" id="IPR038078">
    <property type="entry name" value="PhoU-like_sf"/>
</dbReference>
<gene>
    <name evidence="11" type="primary">phoU</name>
    <name evidence="11" type="ORF">PUV54_05230</name>
</gene>
<dbReference type="InterPro" id="IPR028366">
    <property type="entry name" value="PhoU"/>
</dbReference>
<dbReference type="GO" id="GO:0045936">
    <property type="term" value="P:negative regulation of phosphate metabolic process"/>
    <property type="evidence" value="ECO:0007669"/>
    <property type="project" value="InterPro"/>
</dbReference>
<evidence type="ECO:0000256" key="4">
    <source>
        <dbReference type="ARBA" id="ARBA00022448"/>
    </source>
</evidence>
<dbReference type="InterPro" id="IPR026022">
    <property type="entry name" value="PhoU_dom"/>
</dbReference>
<dbReference type="PANTHER" id="PTHR42930:SF3">
    <property type="entry name" value="PHOSPHATE-SPECIFIC TRANSPORT SYSTEM ACCESSORY PROTEIN PHOU"/>
    <property type="match status" value="1"/>
</dbReference>
<proteinExistence type="inferred from homology"/>
<keyword evidence="5 8" id="KW-0963">Cytoplasm</keyword>
<sequence>MATAAPQSSYQARLALETALSRMAAQVESQLAKAVTAFERRDLPAAEAIIAADARIDALDDQIEFQVMELLKTGPLPEEALREVMTIGKLAGELERVGDLAKNVAKRTLVVSLEAPARPTSGVARMGRASLRQFSDILNAYAARNLDAARAVWGGDDELDELYNSIFEEILLAMMDDPARVNACTHLVFTAKNFERVGDHATNIAEALHFLVTGSRLMEQRPKGDKTSTTIVSPPKQSGTAGG</sequence>
<evidence type="ECO:0000256" key="7">
    <source>
        <dbReference type="ARBA" id="ARBA00056181"/>
    </source>
</evidence>
<keyword evidence="4 8" id="KW-0813">Transport</keyword>
<dbReference type="Gene3D" id="1.20.58.220">
    <property type="entry name" value="Phosphate transport system protein phou homolog 2, domain 2"/>
    <property type="match status" value="1"/>
</dbReference>
<evidence type="ECO:0000256" key="6">
    <source>
        <dbReference type="ARBA" id="ARBA00022592"/>
    </source>
</evidence>
<feature type="compositionally biased region" description="Polar residues" evidence="9">
    <location>
        <begin position="227"/>
        <end position="243"/>
    </location>
</feature>